<feature type="compositionally biased region" description="Polar residues" evidence="1">
    <location>
        <begin position="1556"/>
        <end position="1565"/>
    </location>
</feature>
<name>A0ABR4ATY5_9LECA</name>
<feature type="compositionally biased region" description="Basic and acidic residues" evidence="1">
    <location>
        <begin position="1008"/>
        <end position="1017"/>
    </location>
</feature>
<feature type="compositionally biased region" description="Low complexity" evidence="1">
    <location>
        <begin position="1538"/>
        <end position="1555"/>
    </location>
</feature>
<evidence type="ECO:0000313" key="3">
    <source>
        <dbReference type="Proteomes" id="UP001590951"/>
    </source>
</evidence>
<feature type="compositionally biased region" description="Polar residues" evidence="1">
    <location>
        <begin position="566"/>
        <end position="582"/>
    </location>
</feature>
<feature type="compositionally biased region" description="Basic and acidic residues" evidence="1">
    <location>
        <begin position="814"/>
        <end position="824"/>
    </location>
</feature>
<reference evidence="2 3" key="1">
    <citation type="submission" date="2024-09" db="EMBL/GenBank/DDBJ databases">
        <title>Rethinking Asexuality: The Enigmatic Case of Functional Sexual Genes in Lepraria (Stereocaulaceae).</title>
        <authorList>
            <person name="Doellman M."/>
            <person name="Sun Y."/>
            <person name="Barcenas-Pena A."/>
            <person name="Lumbsch H.T."/>
            <person name="Grewe F."/>
        </authorList>
    </citation>
    <scope>NUCLEOTIDE SEQUENCE [LARGE SCALE GENOMIC DNA]</scope>
    <source>
        <strain evidence="2 3">Grewe 0041</strain>
    </source>
</reference>
<feature type="region of interest" description="Disordered" evidence="1">
    <location>
        <begin position="1146"/>
        <end position="1169"/>
    </location>
</feature>
<feature type="compositionally biased region" description="Basic and acidic residues" evidence="1">
    <location>
        <begin position="783"/>
        <end position="792"/>
    </location>
</feature>
<feature type="region of interest" description="Disordered" evidence="1">
    <location>
        <begin position="504"/>
        <end position="824"/>
    </location>
</feature>
<protein>
    <submittedName>
        <fullName evidence="2">Uncharacterized protein</fullName>
    </submittedName>
</protein>
<feature type="compositionally biased region" description="Basic residues" evidence="1">
    <location>
        <begin position="617"/>
        <end position="637"/>
    </location>
</feature>
<feature type="region of interest" description="Disordered" evidence="1">
    <location>
        <begin position="932"/>
        <end position="1041"/>
    </location>
</feature>
<comment type="caution">
    <text evidence="2">The sequence shown here is derived from an EMBL/GenBank/DDBJ whole genome shotgun (WGS) entry which is preliminary data.</text>
</comment>
<feature type="compositionally biased region" description="Low complexity" evidence="1">
    <location>
        <begin position="638"/>
        <end position="650"/>
    </location>
</feature>
<feature type="compositionally biased region" description="Basic and acidic residues" evidence="1">
    <location>
        <begin position="1520"/>
        <end position="1531"/>
    </location>
</feature>
<evidence type="ECO:0000256" key="1">
    <source>
        <dbReference type="SAM" id="MobiDB-lite"/>
    </source>
</evidence>
<feature type="compositionally biased region" description="Polar residues" evidence="1">
    <location>
        <begin position="519"/>
        <end position="530"/>
    </location>
</feature>
<feature type="compositionally biased region" description="Polar residues" evidence="1">
    <location>
        <begin position="713"/>
        <end position="724"/>
    </location>
</feature>
<feature type="compositionally biased region" description="Basic and acidic residues" evidence="1">
    <location>
        <begin position="1210"/>
        <end position="1229"/>
    </location>
</feature>
<feature type="compositionally biased region" description="Low complexity" evidence="1">
    <location>
        <begin position="854"/>
        <end position="868"/>
    </location>
</feature>
<feature type="compositionally biased region" description="Basic and acidic residues" evidence="1">
    <location>
        <begin position="1277"/>
        <end position="1294"/>
    </location>
</feature>
<feature type="region of interest" description="Disordered" evidence="1">
    <location>
        <begin position="1210"/>
        <end position="1372"/>
    </location>
</feature>
<dbReference type="EMBL" id="JBHFEH010000070">
    <property type="protein sequence ID" value="KAL2049154.1"/>
    <property type="molecule type" value="Genomic_DNA"/>
</dbReference>
<feature type="compositionally biased region" description="Polar residues" evidence="1">
    <location>
        <begin position="1345"/>
        <end position="1356"/>
    </location>
</feature>
<feature type="compositionally biased region" description="Basic and acidic residues" evidence="1">
    <location>
        <begin position="734"/>
        <end position="743"/>
    </location>
</feature>
<feature type="compositionally biased region" description="Polar residues" evidence="1">
    <location>
        <begin position="956"/>
        <end position="968"/>
    </location>
</feature>
<dbReference type="Proteomes" id="UP001590951">
    <property type="component" value="Unassembled WGS sequence"/>
</dbReference>
<gene>
    <name evidence="2" type="ORF">ABVK25_010583</name>
</gene>
<feature type="compositionally biased region" description="Basic residues" evidence="1">
    <location>
        <begin position="764"/>
        <end position="779"/>
    </location>
</feature>
<feature type="region of interest" description="Disordered" evidence="1">
    <location>
        <begin position="1494"/>
        <end position="1565"/>
    </location>
</feature>
<feature type="compositionally biased region" description="Basic residues" evidence="1">
    <location>
        <begin position="1310"/>
        <end position="1326"/>
    </location>
</feature>
<feature type="compositionally biased region" description="Acidic residues" evidence="1">
    <location>
        <begin position="653"/>
        <end position="665"/>
    </location>
</feature>
<organism evidence="2 3">
    <name type="scientific">Lepraria finkii</name>
    <dbReference type="NCBI Taxonomy" id="1340010"/>
    <lineage>
        <taxon>Eukaryota</taxon>
        <taxon>Fungi</taxon>
        <taxon>Dikarya</taxon>
        <taxon>Ascomycota</taxon>
        <taxon>Pezizomycotina</taxon>
        <taxon>Lecanoromycetes</taxon>
        <taxon>OSLEUM clade</taxon>
        <taxon>Lecanoromycetidae</taxon>
        <taxon>Lecanorales</taxon>
        <taxon>Lecanorineae</taxon>
        <taxon>Stereocaulaceae</taxon>
        <taxon>Lepraria</taxon>
    </lineage>
</organism>
<evidence type="ECO:0000313" key="2">
    <source>
        <dbReference type="EMBL" id="KAL2049154.1"/>
    </source>
</evidence>
<proteinExistence type="predicted"/>
<accession>A0ABR4ATY5</accession>
<feature type="compositionally biased region" description="Polar residues" evidence="1">
    <location>
        <begin position="399"/>
        <end position="414"/>
    </location>
</feature>
<feature type="region of interest" description="Disordered" evidence="1">
    <location>
        <begin position="836"/>
        <end position="886"/>
    </location>
</feature>
<feature type="compositionally biased region" description="Polar residues" evidence="1">
    <location>
        <begin position="550"/>
        <end position="559"/>
    </location>
</feature>
<keyword evidence="3" id="KW-1185">Reference proteome</keyword>
<feature type="region of interest" description="Disordered" evidence="1">
    <location>
        <begin position="384"/>
        <end position="437"/>
    </location>
</feature>
<sequence length="1696" mass="186274">MPRNPVRQSKESASPLMEFASFLDAARGKEGTIALPKNVLRAVKVSRPTKEEVTTIVHAIEPADPLLCKRLDSLSLVVLCKILSSSEPCLAQQRGLCLIAEALYHDQTDSAAKKSKKSLVGQHALNGLIKAFIDSENPEQNRRWMGILALELLEGCAENATRLQSDLVKLRALSEVVKHGRCQVLKLVAGSMIRILLNCGVSPEDLWPTEADRNLYSYFPRSQHHDTTWIIAFEGFVDELVLGHVMTQERTDVLFAHALSVGGVKYNAEDESAILVTVAGELRIVISSSPTEPAKYIDLPLECIQQVTLQSRLNTQSQTSSYAVIIHLAAVTEHTYYLNAVGHNDDAILLAFTSEIYATTIKNIVLPSQRHPADIRMLQQPIDCSRPVSNGESAGIDPASTSDQDLRETSSQVACSRARHPPSATVAPATSKLTSVSRVKTTQLNESETNLRPEDENMEWAAVVILNAMEDIPVGLHLNAGNAQAGTGVQQPAINPADIASMRPTTQHSVLDDRKQIPQDENQGYDSSYDVSPRVPKAAPNESKSKIPPVSTSIQTSGLHNEAGDGTTSNAPLSKLSRSLQNGDGKLDIGIEPPSSSDFETTAGRDAKTSTNSKGPKSGKAKAPAKGKGRTQKKQPLKKAVASKAKGKALADNEGEERDEFDLPESPERSKAKSMASGVPHEIAQAPGQAMGKTRKTNVSNKESLNAPLLASRTVSSVRRQATSKPPVRPAKPRKADETKDESIWNFDSDTSDEDHDIDPKQGAKTKAKAKAKVIKKQPPKVSKVEKLEKPQSKAKKSGTREYAKLPPATLNEPRSRRAAADKANEKILRIEEFDEIVDDDEEGPVAKPQKKSAAAAVTQPARATQAQKSKSYINDRAPSIATKPEAGKTAATKFMAPIENVKVTSQVESGSDIEDAEEVDLVADITRQATEKTGAIPVPPSTAIGADSFGFEVTSPEQGDADTNQAMIPTGCKDTETSPNEPQPTLKPDKPKEIPSSKSKVKGKAVAKIDHADDQQSVKSMQPILERRQPKIKAHSSRARDPFGAKLDFLAQETEQINSEVQKPAGFQVADLSKTTKQFKVTAPQAIQVEAAKNTEHADKIRHVQAKVEDRAKNVRAPRKINDQAVAEKVVNREAQTLQEKIHGVRNHGKPNRKAENGNLIAHQEMSKEDTKVLSFPAIGNKRKISQDGLAEQKIPKLAPVKKDIKRVEKRDNKVQQIKRDVKAKHEEAEPEMDEDQGMPIPEFSRKPEIISFSASGPRNQGIALKKEPKRSKHSKMADRFSKEMRRTLERETAPYVDDPAPWEQEQRAKRHKRGITPSAAHKHVPQTIPEPKPMAIQDRPHRLSSQSTRVNENGSPIPIANPRKESSTAQKRYLKDDNVRDAIQNAQLDDDDQFIIQSDRCNRDEVALPLGRDNMGFVGLPNNNKQVPSSPYAPSAFASMPAHHVYQDGKIVNPETTEKIIPKKLHDPFVGGRRGQTSSFIETLRNLSNLGVQSLRNGPKEQKPATKLTRHSLSYNDDPDKTLVEPEPTRKRKYETISTSSSSSESFTPKDTSPSQAVTPYQSDAETLAQRRKAYEPHQGNMFDVLSNITHRLMKHLVDEETVIKDILKDYTTGGSHLINEYKKSRQEILESNNANLDQLRHQLRTAFGKAQAGLAKTSKEMRKKRTSDLERQWAIEQQGLLGTVKAAVAGCAE</sequence>